<sequence length="403" mass="43574">MKNIFNNLLFKVVCGILFGIALGYYAPEWLYRILITFQVLFSNFLKFAIPLILMGLIMPSISDLGKNAGKLLLITIGIAYAFTLFSGFSTYLVGESLFPSLLQGEQLGAIVDKGKSLPPYFTIEMPPLADVMSALLFSFIIGIGLSFREESKLTEVIKEFGDIVKWLIVRAIIPILPIYIMCIFAEITFNGQVMAIMKVFFKLILVLFVMHIALLIIQYLIAGSIAGKNPFKALATMLPAYATALGTQSSAATIPVTLRQALKLGISQRIAGFVIPLCATIHLSGSTMKITACALALMMLQGMPYDFSLFAGFIMMLGVVMIAAPGVPGGAIMAALGVLNSILGFNEAQQGLMIALYIAMDSFGTACNVTGDGAVALIVDKCGKNEVRAAQARRNERMRKLGN</sequence>
<evidence type="ECO:0000256" key="5">
    <source>
        <dbReference type="ARBA" id="ARBA00023136"/>
    </source>
</evidence>
<dbReference type="GO" id="GO:0032329">
    <property type="term" value="P:serine transport"/>
    <property type="evidence" value="ECO:0007669"/>
    <property type="project" value="TreeGrafter"/>
</dbReference>
<dbReference type="Proteomes" id="UP000249891">
    <property type="component" value="Unassembled WGS sequence"/>
</dbReference>
<keyword evidence="3 6" id="KW-0812">Transmembrane</keyword>
<dbReference type="SUPFAM" id="SSF118215">
    <property type="entry name" value="Proton glutamate symport protein"/>
    <property type="match status" value="1"/>
</dbReference>
<feature type="transmembrane region" description="Helical" evidence="6">
    <location>
        <begin position="128"/>
        <end position="147"/>
    </location>
</feature>
<dbReference type="GO" id="GO:0005295">
    <property type="term" value="F:neutral L-amino acid:sodium symporter activity"/>
    <property type="evidence" value="ECO:0007669"/>
    <property type="project" value="TreeGrafter"/>
</dbReference>
<evidence type="ECO:0000256" key="2">
    <source>
        <dbReference type="ARBA" id="ARBA00022448"/>
    </source>
</evidence>
<evidence type="ECO:0000313" key="8">
    <source>
        <dbReference type="Proteomes" id="UP000249891"/>
    </source>
</evidence>
<proteinExistence type="predicted"/>
<dbReference type="Pfam" id="PF00375">
    <property type="entry name" value="SDF"/>
    <property type="match status" value="1"/>
</dbReference>
<keyword evidence="2" id="KW-0813">Transport</keyword>
<feature type="transmembrane region" description="Helical" evidence="6">
    <location>
        <begin position="270"/>
        <end position="300"/>
    </location>
</feature>
<dbReference type="EMBL" id="UARG01000017">
    <property type="protein sequence ID" value="SQA78161.1"/>
    <property type="molecule type" value="Genomic_DNA"/>
</dbReference>
<feature type="transmembrane region" description="Helical" evidence="6">
    <location>
        <begin position="7"/>
        <end position="27"/>
    </location>
</feature>
<dbReference type="RefSeq" id="WP_128091414.1">
    <property type="nucleotide sequence ID" value="NZ_UARG01000017.1"/>
</dbReference>
<feature type="transmembrane region" description="Helical" evidence="6">
    <location>
        <begin position="199"/>
        <end position="221"/>
    </location>
</feature>
<keyword evidence="4 6" id="KW-1133">Transmembrane helix</keyword>
<feature type="transmembrane region" description="Helical" evidence="6">
    <location>
        <begin position="307"/>
        <end position="324"/>
    </location>
</feature>
<feature type="transmembrane region" description="Helical" evidence="6">
    <location>
        <begin position="33"/>
        <end position="59"/>
    </location>
</feature>
<evidence type="ECO:0000256" key="1">
    <source>
        <dbReference type="ARBA" id="ARBA00004141"/>
    </source>
</evidence>
<dbReference type="PANTHER" id="PTHR42865">
    <property type="entry name" value="PROTON/GLUTAMATE-ASPARTATE SYMPORTER"/>
    <property type="match status" value="1"/>
</dbReference>
<evidence type="ECO:0000256" key="4">
    <source>
        <dbReference type="ARBA" id="ARBA00022989"/>
    </source>
</evidence>
<organism evidence="7 8">
    <name type="scientific">Capnocytophaga ochracea</name>
    <dbReference type="NCBI Taxonomy" id="1018"/>
    <lineage>
        <taxon>Bacteria</taxon>
        <taxon>Pseudomonadati</taxon>
        <taxon>Bacteroidota</taxon>
        <taxon>Flavobacteriia</taxon>
        <taxon>Flavobacteriales</taxon>
        <taxon>Flavobacteriaceae</taxon>
        <taxon>Capnocytophaga</taxon>
    </lineage>
</organism>
<evidence type="ECO:0000256" key="6">
    <source>
        <dbReference type="SAM" id="Phobius"/>
    </source>
</evidence>
<dbReference type="GO" id="GO:0005886">
    <property type="term" value="C:plasma membrane"/>
    <property type="evidence" value="ECO:0007669"/>
    <property type="project" value="TreeGrafter"/>
</dbReference>
<keyword evidence="5 6" id="KW-0472">Membrane</keyword>
<dbReference type="Gene3D" id="1.10.3860.10">
    <property type="entry name" value="Sodium:dicarboxylate symporter"/>
    <property type="match status" value="1"/>
</dbReference>
<reference evidence="7 8" key="1">
    <citation type="submission" date="2018-06" db="EMBL/GenBank/DDBJ databases">
        <authorList>
            <consortium name="Pathogen Informatics"/>
            <person name="Doyle S."/>
        </authorList>
    </citation>
    <scope>NUCLEOTIDE SEQUENCE [LARGE SCALE GENOMIC DNA]</scope>
    <source>
        <strain evidence="7 8">NCTC11546</strain>
    </source>
</reference>
<feature type="transmembrane region" description="Helical" evidence="6">
    <location>
        <begin position="71"/>
        <end position="93"/>
    </location>
</feature>
<dbReference type="InterPro" id="IPR001991">
    <property type="entry name" value="Na-dicarboxylate_symporter"/>
</dbReference>
<dbReference type="InterPro" id="IPR036458">
    <property type="entry name" value="Na:dicarbo_symporter_sf"/>
</dbReference>
<name>A0A2X2RNZ1_CAPOC</name>
<feature type="transmembrane region" description="Helical" evidence="6">
    <location>
        <begin position="167"/>
        <end position="187"/>
    </location>
</feature>
<comment type="subcellular location">
    <subcellularLocation>
        <location evidence="1">Membrane</location>
        <topology evidence="1">Multi-pass membrane protein</topology>
    </subcellularLocation>
</comment>
<evidence type="ECO:0000256" key="3">
    <source>
        <dbReference type="ARBA" id="ARBA00022692"/>
    </source>
</evidence>
<evidence type="ECO:0000313" key="7">
    <source>
        <dbReference type="EMBL" id="SQA78161.1"/>
    </source>
</evidence>
<dbReference type="AlphaFoldDB" id="A0A2X2RNZ1"/>
<gene>
    <name evidence="7" type="primary">sstT</name>
    <name evidence="7" type="ORF">NCTC11546_01389</name>
</gene>
<protein>
    <submittedName>
        <fullName evidence="7">Na(+)/serine-threonine symporter</fullName>
    </submittedName>
</protein>
<dbReference type="PANTHER" id="PTHR42865:SF8">
    <property type="entry name" value="SERINE_THREONINE TRANSPORTER SSTT"/>
    <property type="match status" value="1"/>
</dbReference>
<accession>A0A2X2RNZ1</accession>